<organism evidence="4 5">
    <name type="scientific">Saccharomonospora piscinae</name>
    <dbReference type="NCBI Taxonomy" id="687388"/>
    <lineage>
        <taxon>Bacteria</taxon>
        <taxon>Bacillati</taxon>
        <taxon>Actinomycetota</taxon>
        <taxon>Actinomycetes</taxon>
        <taxon>Pseudonocardiales</taxon>
        <taxon>Pseudonocardiaceae</taxon>
        <taxon>Saccharomonospora</taxon>
    </lineage>
</organism>
<comment type="caution">
    <text evidence="4">The sequence shown here is derived from an EMBL/GenBank/DDBJ whole genome shotgun (WGS) entry which is preliminary data.</text>
</comment>
<keyword evidence="2" id="KW-0472">Membrane</keyword>
<dbReference type="STRING" id="1962155.B1813_16570"/>
<feature type="compositionally biased region" description="Low complexity" evidence="1">
    <location>
        <begin position="1"/>
        <end position="13"/>
    </location>
</feature>
<name>A0A1V9A215_SACPI</name>
<accession>A0A1V9A215</accession>
<protein>
    <recommendedName>
        <fullName evidence="3">DUF4333 domain-containing protein</fullName>
    </recommendedName>
</protein>
<evidence type="ECO:0000313" key="5">
    <source>
        <dbReference type="Proteomes" id="UP000192591"/>
    </source>
</evidence>
<reference evidence="4 5" key="1">
    <citation type="submission" date="2017-02" db="EMBL/GenBank/DDBJ databases">
        <title>Draft genome of Saccharomonospora sp. 154.</title>
        <authorList>
            <person name="Alonso-Carmona G.S."/>
            <person name="De La Haba R."/>
            <person name="Vera-Gargallo B."/>
            <person name="Sandoval-Trujillo A.H."/>
            <person name="Ramirez-Duran N."/>
            <person name="Ventosa A."/>
        </authorList>
    </citation>
    <scope>NUCLEOTIDE SEQUENCE [LARGE SCALE GENOMIC DNA]</scope>
    <source>
        <strain evidence="4 5">LRS4.154</strain>
    </source>
</reference>
<feature type="region of interest" description="Disordered" evidence="1">
    <location>
        <begin position="1"/>
        <end position="45"/>
    </location>
</feature>
<keyword evidence="2" id="KW-1133">Transmembrane helix</keyword>
<dbReference type="AlphaFoldDB" id="A0A1V9A215"/>
<evidence type="ECO:0000256" key="2">
    <source>
        <dbReference type="SAM" id="Phobius"/>
    </source>
</evidence>
<feature type="transmembrane region" description="Helical" evidence="2">
    <location>
        <begin position="71"/>
        <end position="91"/>
    </location>
</feature>
<feature type="domain" description="DUF4333" evidence="3">
    <location>
        <begin position="86"/>
        <end position="160"/>
    </location>
</feature>
<dbReference type="InterPro" id="IPR025637">
    <property type="entry name" value="DUF4333"/>
</dbReference>
<keyword evidence="2" id="KW-0812">Transmembrane</keyword>
<proteinExistence type="predicted"/>
<evidence type="ECO:0000256" key="1">
    <source>
        <dbReference type="SAM" id="MobiDB-lite"/>
    </source>
</evidence>
<dbReference type="Pfam" id="PF14230">
    <property type="entry name" value="DUF4333"/>
    <property type="match status" value="1"/>
</dbReference>
<evidence type="ECO:0000313" key="4">
    <source>
        <dbReference type="EMBL" id="OQO91103.1"/>
    </source>
</evidence>
<keyword evidence="5" id="KW-1185">Reference proteome</keyword>
<sequence length="169" mass="17527">MTQPPGQPHQWWQPQPPGSGGPPHPGPQGHSQAPGPPYSPGYGGTFSSEYGGFGAFDNSSPAKRGKSRKPWVIGAAALVVLSGAGGVTAWLTGAFTGEVLDQAALHEGVASVLTDSYGEHDVANVRCPADQQITTGHTFDCTVDVAGSPRTVSIRILNDEPQYEVGAPR</sequence>
<feature type="compositionally biased region" description="Pro residues" evidence="1">
    <location>
        <begin position="14"/>
        <end position="26"/>
    </location>
</feature>
<evidence type="ECO:0000259" key="3">
    <source>
        <dbReference type="Pfam" id="PF14230"/>
    </source>
</evidence>
<dbReference type="RefSeq" id="WP_081193322.1">
    <property type="nucleotide sequence ID" value="NZ_MWIH01000006.1"/>
</dbReference>
<dbReference type="EMBL" id="MWIH01000006">
    <property type="protein sequence ID" value="OQO91103.1"/>
    <property type="molecule type" value="Genomic_DNA"/>
</dbReference>
<gene>
    <name evidence="4" type="ORF">B1813_16570</name>
</gene>
<dbReference type="Proteomes" id="UP000192591">
    <property type="component" value="Unassembled WGS sequence"/>
</dbReference>